<dbReference type="InterPro" id="IPR002197">
    <property type="entry name" value="HTH_Fis"/>
</dbReference>
<dbReference type="Proteomes" id="UP000214673">
    <property type="component" value="Unassembled WGS sequence"/>
</dbReference>
<keyword evidence="2" id="KW-0067">ATP-binding</keyword>
<evidence type="ECO:0000256" key="2">
    <source>
        <dbReference type="ARBA" id="ARBA00022840"/>
    </source>
</evidence>
<dbReference type="Pfam" id="PF00158">
    <property type="entry name" value="Sigma54_activat"/>
    <property type="match status" value="1"/>
</dbReference>
<gene>
    <name evidence="10" type="ORF">CDV52_19440</name>
    <name evidence="9" type="ORF">CDV53_20605</name>
</gene>
<comment type="caution">
    <text evidence="10">The sequence shown here is derived from an EMBL/GenBank/DDBJ whole genome shotgun (WGS) entry which is preliminary data.</text>
</comment>
<dbReference type="Gene3D" id="1.10.8.60">
    <property type="match status" value="1"/>
</dbReference>
<evidence type="ECO:0000313" key="10">
    <source>
        <dbReference type="EMBL" id="OWJ81110.1"/>
    </source>
</evidence>
<evidence type="ECO:0000313" key="11">
    <source>
        <dbReference type="Proteomes" id="UP000196640"/>
    </source>
</evidence>
<dbReference type="InterPro" id="IPR003593">
    <property type="entry name" value="AAA+_ATPase"/>
</dbReference>
<evidence type="ECO:0000256" key="5">
    <source>
        <dbReference type="ARBA" id="ARBA00023125"/>
    </source>
</evidence>
<dbReference type="CDD" id="cd00009">
    <property type="entry name" value="AAA"/>
    <property type="match status" value="1"/>
</dbReference>
<dbReference type="InterPro" id="IPR025943">
    <property type="entry name" value="Sigma_54_int_dom_ATP-bd_2"/>
</dbReference>
<evidence type="ECO:0000256" key="3">
    <source>
        <dbReference type="ARBA" id="ARBA00023012"/>
    </source>
</evidence>
<dbReference type="Proteomes" id="UP000196640">
    <property type="component" value="Unassembled WGS sequence"/>
</dbReference>
<protein>
    <recommendedName>
        <fullName evidence="8">Sigma-54 factor interaction domain-containing protein</fullName>
    </recommendedName>
</protein>
<dbReference type="SUPFAM" id="SSF55781">
    <property type="entry name" value="GAF domain-like"/>
    <property type="match status" value="1"/>
</dbReference>
<evidence type="ECO:0000259" key="8">
    <source>
        <dbReference type="PROSITE" id="PS50045"/>
    </source>
</evidence>
<dbReference type="InterPro" id="IPR027417">
    <property type="entry name" value="P-loop_NTPase"/>
</dbReference>
<organism evidence="10 11">
    <name type="scientific">Haematobacter missouriensis</name>
    <dbReference type="NCBI Taxonomy" id="366616"/>
    <lineage>
        <taxon>Bacteria</taxon>
        <taxon>Pseudomonadati</taxon>
        <taxon>Pseudomonadota</taxon>
        <taxon>Alphaproteobacteria</taxon>
        <taxon>Rhodobacterales</taxon>
        <taxon>Paracoccaceae</taxon>
        <taxon>Haematobacter</taxon>
    </lineage>
</organism>
<dbReference type="Pfam" id="PF02954">
    <property type="entry name" value="HTH_8"/>
    <property type="match status" value="1"/>
</dbReference>
<dbReference type="Pfam" id="PF01590">
    <property type="entry name" value="GAF"/>
    <property type="match status" value="1"/>
</dbReference>
<dbReference type="PANTHER" id="PTHR32071">
    <property type="entry name" value="TRANSCRIPTIONAL REGULATORY PROTEIN"/>
    <property type="match status" value="1"/>
</dbReference>
<dbReference type="SUPFAM" id="SSF52540">
    <property type="entry name" value="P-loop containing nucleoside triphosphate hydrolases"/>
    <property type="match status" value="1"/>
</dbReference>
<accession>A0A225CLL0</accession>
<evidence type="ECO:0000256" key="6">
    <source>
        <dbReference type="ARBA" id="ARBA00023159"/>
    </source>
</evidence>
<evidence type="ECO:0000313" key="12">
    <source>
        <dbReference type="Proteomes" id="UP000214673"/>
    </source>
</evidence>
<dbReference type="GO" id="GO:0043565">
    <property type="term" value="F:sequence-specific DNA binding"/>
    <property type="evidence" value="ECO:0007669"/>
    <property type="project" value="InterPro"/>
</dbReference>
<keyword evidence="4" id="KW-0805">Transcription regulation</keyword>
<keyword evidence="12" id="KW-1185">Reference proteome</keyword>
<dbReference type="GO" id="GO:0005524">
    <property type="term" value="F:ATP binding"/>
    <property type="evidence" value="ECO:0007669"/>
    <property type="project" value="UniProtKB-KW"/>
</dbReference>
<keyword evidence="5" id="KW-0238">DNA-binding</keyword>
<evidence type="ECO:0000313" key="9">
    <source>
        <dbReference type="EMBL" id="OWJ70429.1"/>
    </source>
</evidence>
<keyword evidence="6" id="KW-0010">Activator</keyword>
<reference evidence="11 12" key="1">
    <citation type="submission" date="2016-11" db="EMBL/GenBank/DDBJ databases">
        <title>Comparison of Traditional DNA-DNA Hybridization with In Silico Genomic Analysis.</title>
        <authorList>
            <person name="Nicholson A.C."/>
            <person name="Sammons S."/>
            <person name="Humrighouse B.W."/>
            <person name="Graziano J."/>
            <person name="Lasker B."/>
            <person name="Whitney A.M."/>
            <person name="Mcquiston J.R."/>
        </authorList>
    </citation>
    <scope>NUCLEOTIDE SEQUENCE [LARGE SCALE GENOMIC DNA]</scope>
    <source>
        <strain evidence="9 12">H1892</strain>
        <strain evidence="10 11">H2381</strain>
    </source>
</reference>
<evidence type="ECO:0000256" key="7">
    <source>
        <dbReference type="ARBA" id="ARBA00023163"/>
    </source>
</evidence>
<keyword evidence="3" id="KW-0902">Two-component regulatory system</keyword>
<dbReference type="InterPro" id="IPR029016">
    <property type="entry name" value="GAF-like_dom_sf"/>
</dbReference>
<dbReference type="EMBL" id="NIPV01000123">
    <property type="protein sequence ID" value="OWJ70429.1"/>
    <property type="molecule type" value="Genomic_DNA"/>
</dbReference>
<dbReference type="Gene3D" id="3.30.450.40">
    <property type="match status" value="1"/>
</dbReference>
<dbReference type="PROSITE" id="PS50045">
    <property type="entry name" value="SIGMA54_INTERACT_4"/>
    <property type="match status" value="1"/>
</dbReference>
<dbReference type="InterPro" id="IPR009057">
    <property type="entry name" value="Homeodomain-like_sf"/>
</dbReference>
<dbReference type="AlphaFoldDB" id="A0A225CLL0"/>
<dbReference type="Gene3D" id="3.40.50.300">
    <property type="entry name" value="P-loop containing nucleotide triphosphate hydrolases"/>
    <property type="match status" value="1"/>
</dbReference>
<dbReference type="EMBL" id="NIPX01000047">
    <property type="protein sequence ID" value="OWJ81110.1"/>
    <property type="molecule type" value="Genomic_DNA"/>
</dbReference>
<dbReference type="InterPro" id="IPR058031">
    <property type="entry name" value="AAA_lid_NorR"/>
</dbReference>
<evidence type="ECO:0000256" key="4">
    <source>
        <dbReference type="ARBA" id="ARBA00023015"/>
    </source>
</evidence>
<dbReference type="PROSITE" id="PS00676">
    <property type="entry name" value="SIGMA54_INTERACT_2"/>
    <property type="match status" value="1"/>
</dbReference>
<dbReference type="InterPro" id="IPR003018">
    <property type="entry name" value="GAF"/>
</dbReference>
<dbReference type="OrthoDB" id="9805953at2"/>
<sequence length="652" mass="70026">MFSLWTEGIANHPRPSLPLTGCRDGLGFASVVDRGGDRTMEIQGPALSRARHMLETQGRFPGGALPDDITESWLRSLSHGLDPLAANHRLILQETEFNATRQQHADLIRFARPELELLFDQIAGSNFMIALGSPEGVVLDILHDAQFAETEAGAQVVPGSVWTEDLRGTNAMGACIATRRPAQVYGGEHFLRAHGDVSCISAPIFDGAGGLAGVLDASSLSAVRQQHTAALVQMSASSIENSLIRAGHDRRIVLQFHPRPEYLGTLSMGMLVLDDDLTIQAVNRKGEIFLTGFSALLGESFDRIFDQPFAAVQRRLAEGETLRIRDRIGSAVSMRCVANRASFALARRSVPAIAVAAPARNLFRDVVIEDPALWQRLQALPEAARRGTAIAITGETGTGKEIIARLSHRAAERAGQMVTLDGRLIAEADFARTCLGSASVPGLLQQASGGTLFLDEVTALPVPVQAALAAMLDLGEFRQPESGLLIRTDLRVVSATSDPKGFSGLLPALRYRLEGFRLDLPPLRARADLAALAQRFARGARDGARLTDAALARLADHPWPGNLHELRAAVAQAVLMCADAVIDAAAFDGLLPRPRAQTPPAADCCAQCADVPWKAQQCQLVRATVLRLDGNVSKAARNLGMSRTTVYKHLAD</sequence>
<feature type="domain" description="Sigma-54 factor interaction" evidence="8">
    <location>
        <begin position="366"/>
        <end position="575"/>
    </location>
</feature>
<keyword evidence="7" id="KW-0804">Transcription</keyword>
<dbReference type="Gene3D" id="1.10.10.60">
    <property type="entry name" value="Homeodomain-like"/>
    <property type="match status" value="1"/>
</dbReference>
<evidence type="ECO:0000256" key="1">
    <source>
        <dbReference type="ARBA" id="ARBA00022741"/>
    </source>
</evidence>
<dbReference type="SMART" id="SM00382">
    <property type="entry name" value="AAA"/>
    <property type="match status" value="1"/>
</dbReference>
<keyword evidence="1" id="KW-0547">Nucleotide-binding</keyword>
<dbReference type="SUPFAM" id="SSF46689">
    <property type="entry name" value="Homeodomain-like"/>
    <property type="match status" value="1"/>
</dbReference>
<proteinExistence type="predicted"/>
<dbReference type="GO" id="GO:0006355">
    <property type="term" value="P:regulation of DNA-templated transcription"/>
    <property type="evidence" value="ECO:0007669"/>
    <property type="project" value="InterPro"/>
</dbReference>
<name>A0A225CLL0_9RHOB</name>
<dbReference type="Pfam" id="PF25601">
    <property type="entry name" value="AAA_lid_14"/>
    <property type="match status" value="1"/>
</dbReference>
<dbReference type="GO" id="GO:0000160">
    <property type="term" value="P:phosphorelay signal transduction system"/>
    <property type="evidence" value="ECO:0007669"/>
    <property type="project" value="UniProtKB-KW"/>
</dbReference>
<dbReference type="InterPro" id="IPR002078">
    <property type="entry name" value="Sigma_54_int"/>
</dbReference>